<comment type="caution">
    <text evidence="1">The sequence shown here is derived from an EMBL/GenBank/DDBJ whole genome shotgun (WGS) entry which is preliminary data.</text>
</comment>
<protein>
    <recommendedName>
        <fullName evidence="3">Transposase</fullName>
    </recommendedName>
</protein>
<accession>A0ABV8ZPX1</accession>
<keyword evidence="2" id="KW-1185">Reference proteome</keyword>
<name>A0ABV8ZPX1_9FLAO</name>
<feature type="non-terminal residue" evidence="1">
    <location>
        <position position="90"/>
    </location>
</feature>
<sequence length="90" mass="10595">MERKVKHSYEFKLECAELVVVKHYSFALASSEKGTSKSNIRKWVSFYREYGRAGLMSRKNQVYPIGFKLKVLKSICRDSLSLREARLRFN</sequence>
<dbReference type="InterPro" id="IPR010921">
    <property type="entry name" value="Trp_repressor/repl_initiator"/>
</dbReference>
<evidence type="ECO:0000313" key="1">
    <source>
        <dbReference type="EMBL" id="MFC4479915.1"/>
    </source>
</evidence>
<gene>
    <name evidence="1" type="ORF">ACFO3N_22780</name>
</gene>
<evidence type="ECO:0008006" key="3">
    <source>
        <dbReference type="Google" id="ProtNLM"/>
    </source>
</evidence>
<proteinExistence type="predicted"/>
<dbReference type="Proteomes" id="UP001596003">
    <property type="component" value="Unassembled WGS sequence"/>
</dbReference>
<evidence type="ECO:0000313" key="2">
    <source>
        <dbReference type="Proteomes" id="UP001596003"/>
    </source>
</evidence>
<reference evidence="2" key="1">
    <citation type="journal article" date="2019" name="Int. J. Syst. Evol. Microbiol.">
        <title>The Global Catalogue of Microorganisms (GCM) 10K type strain sequencing project: providing services to taxonomists for standard genome sequencing and annotation.</title>
        <authorList>
            <consortium name="The Broad Institute Genomics Platform"/>
            <consortium name="The Broad Institute Genome Sequencing Center for Infectious Disease"/>
            <person name="Wu L."/>
            <person name="Ma J."/>
        </authorList>
    </citation>
    <scope>NUCLEOTIDE SEQUENCE [LARGE SCALE GENOMIC DNA]</scope>
    <source>
        <strain evidence="2">NBRC 103627</strain>
    </source>
</reference>
<dbReference type="SUPFAM" id="SSF48295">
    <property type="entry name" value="TrpR-like"/>
    <property type="match status" value="1"/>
</dbReference>
<dbReference type="PANTHER" id="PTHR33795:SF1">
    <property type="entry name" value="INSERTION ELEMENT IS150 PROTEIN INSJ"/>
    <property type="match status" value="1"/>
</dbReference>
<dbReference type="InterPro" id="IPR052057">
    <property type="entry name" value="IS150/IS1296_orfA-like"/>
</dbReference>
<organism evidence="1 2">
    <name type="scientific">Flavobacterium chungangensis</name>
    <dbReference type="NCBI Taxonomy" id="2708132"/>
    <lineage>
        <taxon>Bacteria</taxon>
        <taxon>Pseudomonadati</taxon>
        <taxon>Bacteroidota</taxon>
        <taxon>Flavobacteriia</taxon>
        <taxon>Flavobacteriales</taxon>
        <taxon>Flavobacteriaceae</taxon>
        <taxon>Flavobacterium</taxon>
    </lineage>
</organism>
<dbReference type="PANTHER" id="PTHR33795">
    <property type="entry name" value="INSERTION ELEMENT IS150 PROTEIN INSJ"/>
    <property type="match status" value="1"/>
</dbReference>
<dbReference type="EMBL" id="JBHSFY010000019">
    <property type="protein sequence ID" value="MFC4479915.1"/>
    <property type="molecule type" value="Genomic_DNA"/>
</dbReference>